<dbReference type="PRINTS" id="PR00080">
    <property type="entry name" value="SDRFAMILY"/>
</dbReference>
<dbReference type="Pfam" id="PF00106">
    <property type="entry name" value="adh_short"/>
    <property type="match status" value="1"/>
</dbReference>
<evidence type="ECO:0000313" key="5">
    <source>
        <dbReference type="Proteomes" id="UP001151516"/>
    </source>
</evidence>
<comment type="similarity">
    <text evidence="1 3">Belongs to the short-chain dehydrogenases/reductases (SDR) family.</text>
</comment>
<evidence type="ECO:0000313" key="4">
    <source>
        <dbReference type="EMBL" id="KAJ2683151.1"/>
    </source>
</evidence>
<dbReference type="AlphaFoldDB" id="A0A9W8L2G4"/>
<dbReference type="InterPro" id="IPR036291">
    <property type="entry name" value="NAD(P)-bd_dom_sf"/>
</dbReference>
<dbReference type="PANTHER" id="PTHR44229">
    <property type="entry name" value="15-HYDROXYPROSTAGLANDIN DEHYDROGENASE [NAD(+)]"/>
    <property type="match status" value="1"/>
</dbReference>
<keyword evidence="5" id="KW-1185">Reference proteome</keyword>
<evidence type="ECO:0000256" key="3">
    <source>
        <dbReference type="RuleBase" id="RU000363"/>
    </source>
</evidence>
<dbReference type="Proteomes" id="UP001151516">
    <property type="component" value="Unassembled WGS sequence"/>
</dbReference>
<dbReference type="SUPFAM" id="SSF51735">
    <property type="entry name" value="NAD(P)-binding Rossmann-fold domains"/>
    <property type="match status" value="1"/>
</dbReference>
<dbReference type="GO" id="GO:0005737">
    <property type="term" value="C:cytoplasm"/>
    <property type="evidence" value="ECO:0007669"/>
    <property type="project" value="TreeGrafter"/>
</dbReference>
<dbReference type="OrthoDB" id="417891at2759"/>
<sequence>MYISGSVSIVTGSAQGIGKCLAEALVSRGGKVVLGDIQDKGSDVADELNAKYGMRVAVFHKCDVRSPHSLQALVSQAVGEFGTLDIFINAASTHGTTPWSDTNGDNISRTIDTNLKAPIEGTRVAVRHFRTGARKGCIVNVMSMAAFVPEEIAPVYTAAMHGLVGFTASCATLALGTPPVRVNSVAPATTFMSGGRVASDEVIAQVMRCISDESLAGDTIKMPVGQSPILYEGPKAKPTLYSKL</sequence>
<dbReference type="Gene3D" id="3.40.50.720">
    <property type="entry name" value="NAD(P)-binding Rossmann-like Domain"/>
    <property type="match status" value="1"/>
</dbReference>
<organism evidence="4 5">
    <name type="scientific">Coemansia spiralis</name>
    <dbReference type="NCBI Taxonomy" id="417178"/>
    <lineage>
        <taxon>Eukaryota</taxon>
        <taxon>Fungi</taxon>
        <taxon>Fungi incertae sedis</taxon>
        <taxon>Zoopagomycota</taxon>
        <taxon>Kickxellomycotina</taxon>
        <taxon>Kickxellomycetes</taxon>
        <taxon>Kickxellales</taxon>
        <taxon>Kickxellaceae</taxon>
        <taxon>Coemansia</taxon>
    </lineage>
</organism>
<dbReference type="EMBL" id="JANBTX010000316">
    <property type="protein sequence ID" value="KAJ2683151.1"/>
    <property type="molecule type" value="Genomic_DNA"/>
</dbReference>
<keyword evidence="2" id="KW-0560">Oxidoreductase</keyword>
<gene>
    <name evidence="4" type="ORF">IWW39_005663</name>
</gene>
<accession>A0A9W8L2G4</accession>
<dbReference type="PRINTS" id="PR00081">
    <property type="entry name" value="GDHRDH"/>
</dbReference>
<protein>
    <submittedName>
        <fullName evidence="4">Uncharacterized protein</fullName>
    </submittedName>
</protein>
<proteinExistence type="inferred from homology"/>
<dbReference type="GO" id="GO:0016616">
    <property type="term" value="F:oxidoreductase activity, acting on the CH-OH group of donors, NAD or NADP as acceptor"/>
    <property type="evidence" value="ECO:0007669"/>
    <property type="project" value="TreeGrafter"/>
</dbReference>
<dbReference type="PANTHER" id="PTHR44229:SF4">
    <property type="entry name" value="15-HYDROXYPROSTAGLANDIN DEHYDROGENASE [NAD(+)]"/>
    <property type="match status" value="1"/>
</dbReference>
<name>A0A9W8L2G4_9FUNG</name>
<dbReference type="InterPro" id="IPR002347">
    <property type="entry name" value="SDR_fam"/>
</dbReference>
<evidence type="ECO:0000256" key="2">
    <source>
        <dbReference type="ARBA" id="ARBA00023002"/>
    </source>
</evidence>
<comment type="caution">
    <text evidence="4">The sequence shown here is derived from an EMBL/GenBank/DDBJ whole genome shotgun (WGS) entry which is preliminary data.</text>
</comment>
<reference evidence="4" key="1">
    <citation type="submission" date="2022-07" db="EMBL/GenBank/DDBJ databases">
        <title>Phylogenomic reconstructions and comparative analyses of Kickxellomycotina fungi.</title>
        <authorList>
            <person name="Reynolds N.K."/>
            <person name="Stajich J.E."/>
            <person name="Barry K."/>
            <person name="Grigoriev I.V."/>
            <person name="Crous P."/>
            <person name="Smith M.E."/>
        </authorList>
    </citation>
    <scope>NUCLEOTIDE SEQUENCE</scope>
    <source>
        <strain evidence="4">CBS 109367</strain>
    </source>
</reference>
<evidence type="ECO:0000256" key="1">
    <source>
        <dbReference type="ARBA" id="ARBA00006484"/>
    </source>
</evidence>